<feature type="compositionally biased region" description="Basic and acidic residues" evidence="6">
    <location>
        <begin position="162"/>
        <end position="175"/>
    </location>
</feature>
<dbReference type="AlphaFoldDB" id="A0A2P6RW41"/>
<keyword evidence="3 8" id="KW-0238">DNA-binding</keyword>
<keyword evidence="5" id="KW-0539">Nucleus</keyword>
<dbReference type="GO" id="GO:0003677">
    <property type="term" value="F:DNA binding"/>
    <property type="evidence" value="ECO:0007669"/>
    <property type="project" value="UniProtKB-KW"/>
</dbReference>
<dbReference type="EMBL" id="PDCK01000040">
    <property type="protein sequence ID" value="PRQ50650.1"/>
    <property type="molecule type" value="Genomic_DNA"/>
</dbReference>
<evidence type="ECO:0000256" key="6">
    <source>
        <dbReference type="SAM" id="MobiDB-lite"/>
    </source>
</evidence>
<keyword evidence="4" id="KW-0804">Transcription</keyword>
<accession>A0A2P6RW41</accession>
<feature type="region of interest" description="Disordered" evidence="6">
    <location>
        <begin position="55"/>
        <end position="306"/>
    </location>
</feature>
<sequence length="306" mass="33482">MENKVDEVVAVELPAPPAWKKKILPKKGVTPRKNDVTFISPTGEEINNKKQLEQYLKSHPGNPAMSEFDWSTGETPRRSSRISEKVKWTPPPENEPPKKRGRKSSGSKDNKVETTDAEHGTNDTEMKDAEVAEKKDGEAEKQVENGGKAPEETDQIKTTNTKTEETIPEDGKETQTHVMETQGEEKDEKSNSVASEEQPAEVALATEGTKNNKEKVPQAEGEEGNGSTDKKQDNTTAAVTIEENGAPEKENLKGIAPSVEEEIKGKQEVDGKSDAPAEEKVKIKDGEVVENGKVDQVVKPDAAQHP</sequence>
<reference evidence="8 9" key="1">
    <citation type="journal article" date="2018" name="Nat. Genet.">
        <title>The Rosa genome provides new insights in the design of modern roses.</title>
        <authorList>
            <person name="Bendahmane M."/>
        </authorList>
    </citation>
    <scope>NUCLEOTIDE SEQUENCE [LARGE SCALE GENOMIC DNA]</scope>
    <source>
        <strain evidence="9">cv. Old Blush</strain>
    </source>
</reference>
<dbReference type="OMA" id="QVIWSCA"/>
<evidence type="ECO:0000256" key="1">
    <source>
        <dbReference type="ARBA" id="ARBA00004123"/>
    </source>
</evidence>
<dbReference type="PANTHER" id="PTHR33729">
    <property type="entry name" value="METHYL-CPG BINDING DOMAIN CONTAINING PROTEIN, EXPRESSED"/>
    <property type="match status" value="1"/>
</dbReference>
<evidence type="ECO:0000256" key="3">
    <source>
        <dbReference type="ARBA" id="ARBA00023125"/>
    </source>
</evidence>
<dbReference type="GO" id="GO:0005634">
    <property type="term" value="C:nucleus"/>
    <property type="evidence" value="ECO:0007669"/>
    <property type="project" value="UniProtKB-SubCell"/>
</dbReference>
<evidence type="ECO:0000256" key="4">
    <source>
        <dbReference type="ARBA" id="ARBA00023163"/>
    </source>
</evidence>
<feature type="compositionally biased region" description="Basic and acidic residues" evidence="6">
    <location>
        <begin position="261"/>
        <end position="306"/>
    </location>
</feature>
<feature type="compositionally biased region" description="Basic and acidic residues" evidence="6">
    <location>
        <begin position="106"/>
        <end position="155"/>
    </location>
</feature>
<comment type="caution">
    <text evidence="8">The sequence shown here is derived from an EMBL/GenBank/DDBJ whole genome shotgun (WGS) entry which is preliminary data.</text>
</comment>
<name>A0A2P6RW41_ROSCH</name>
<dbReference type="SUPFAM" id="SSF54171">
    <property type="entry name" value="DNA-binding domain"/>
    <property type="match status" value="1"/>
</dbReference>
<evidence type="ECO:0000313" key="9">
    <source>
        <dbReference type="Proteomes" id="UP000238479"/>
    </source>
</evidence>
<dbReference type="Proteomes" id="UP000238479">
    <property type="component" value="Chromosome 2"/>
</dbReference>
<dbReference type="InterPro" id="IPR016177">
    <property type="entry name" value="DNA-bd_dom_sf"/>
</dbReference>
<proteinExistence type="predicted"/>
<dbReference type="Pfam" id="PF01429">
    <property type="entry name" value="MBD"/>
    <property type="match status" value="1"/>
</dbReference>
<evidence type="ECO:0000256" key="2">
    <source>
        <dbReference type="ARBA" id="ARBA00023015"/>
    </source>
</evidence>
<protein>
    <submittedName>
        <fullName evidence="8">Putative DNA-binding domain-containing protein</fullName>
    </submittedName>
</protein>
<feature type="region of interest" description="Disordered" evidence="6">
    <location>
        <begin position="26"/>
        <end position="45"/>
    </location>
</feature>
<dbReference type="InterPro" id="IPR039622">
    <property type="entry name" value="MBD10/11"/>
</dbReference>
<evidence type="ECO:0000259" key="7">
    <source>
        <dbReference type="PROSITE" id="PS50982"/>
    </source>
</evidence>
<dbReference type="Gene3D" id="3.30.890.10">
    <property type="entry name" value="Methyl-cpg-binding Protein 2, Chain A"/>
    <property type="match status" value="1"/>
</dbReference>
<evidence type="ECO:0000256" key="5">
    <source>
        <dbReference type="ARBA" id="ARBA00023242"/>
    </source>
</evidence>
<organism evidence="8 9">
    <name type="scientific">Rosa chinensis</name>
    <name type="common">China rose</name>
    <dbReference type="NCBI Taxonomy" id="74649"/>
    <lineage>
        <taxon>Eukaryota</taxon>
        <taxon>Viridiplantae</taxon>
        <taxon>Streptophyta</taxon>
        <taxon>Embryophyta</taxon>
        <taxon>Tracheophyta</taxon>
        <taxon>Spermatophyta</taxon>
        <taxon>Magnoliopsida</taxon>
        <taxon>eudicotyledons</taxon>
        <taxon>Gunneridae</taxon>
        <taxon>Pentapetalae</taxon>
        <taxon>rosids</taxon>
        <taxon>fabids</taxon>
        <taxon>Rosales</taxon>
        <taxon>Rosaceae</taxon>
        <taxon>Rosoideae</taxon>
        <taxon>Rosoideae incertae sedis</taxon>
        <taxon>Rosa</taxon>
    </lineage>
</organism>
<keyword evidence="9" id="KW-1185">Reference proteome</keyword>
<evidence type="ECO:0000313" key="8">
    <source>
        <dbReference type="EMBL" id="PRQ50650.1"/>
    </source>
</evidence>
<gene>
    <name evidence="8" type="ORF">RchiOBHm_Chr2g0135641</name>
</gene>
<feature type="domain" description="MBD" evidence="7">
    <location>
        <begin position="5"/>
        <end position="75"/>
    </location>
</feature>
<keyword evidence="2" id="KW-0805">Transcription regulation</keyword>
<dbReference type="Gramene" id="PRQ50650">
    <property type="protein sequence ID" value="PRQ50650"/>
    <property type="gene ID" value="RchiOBHm_Chr2g0135641"/>
</dbReference>
<dbReference type="InterPro" id="IPR001739">
    <property type="entry name" value="Methyl_CpG_DNA-bd"/>
</dbReference>
<feature type="compositionally biased region" description="Basic and acidic residues" evidence="6">
    <location>
        <begin position="75"/>
        <end position="87"/>
    </location>
</feature>
<dbReference type="STRING" id="74649.A0A2P6RW41"/>
<comment type="subcellular location">
    <subcellularLocation>
        <location evidence="1">Nucleus</location>
    </subcellularLocation>
</comment>
<dbReference type="PROSITE" id="PS50982">
    <property type="entry name" value="MBD"/>
    <property type="match status" value="1"/>
</dbReference>
<dbReference type="PANTHER" id="PTHR33729:SF6">
    <property type="entry name" value="METHYL-CPG-BINDING DOMAIN-CONTAINING PROTEIN 11"/>
    <property type="match status" value="1"/>
</dbReference>